<reference evidence="1 2" key="1">
    <citation type="journal article" date="2015" name="Fungal Genet. Biol.">
        <title>Evolution of novel wood decay mechanisms in Agaricales revealed by the genome sequences of Fistulina hepatica and Cylindrobasidium torrendii.</title>
        <authorList>
            <person name="Floudas D."/>
            <person name="Held B.W."/>
            <person name="Riley R."/>
            <person name="Nagy L.G."/>
            <person name="Koehler G."/>
            <person name="Ransdell A.S."/>
            <person name="Younus H."/>
            <person name="Chow J."/>
            <person name="Chiniquy J."/>
            <person name="Lipzen A."/>
            <person name="Tritt A."/>
            <person name="Sun H."/>
            <person name="Haridas S."/>
            <person name="LaButti K."/>
            <person name="Ohm R.A."/>
            <person name="Kues U."/>
            <person name="Blanchette R.A."/>
            <person name="Grigoriev I.V."/>
            <person name="Minto R.E."/>
            <person name="Hibbett D.S."/>
        </authorList>
    </citation>
    <scope>NUCLEOTIDE SEQUENCE [LARGE SCALE GENOMIC DNA]</scope>
    <source>
        <strain evidence="1 2">FP15055 ss-10</strain>
    </source>
</reference>
<dbReference type="OrthoDB" id="3267748at2759"/>
<evidence type="ECO:0000313" key="1">
    <source>
        <dbReference type="EMBL" id="KIY61559.1"/>
    </source>
</evidence>
<dbReference type="Proteomes" id="UP000054007">
    <property type="component" value="Unassembled WGS sequence"/>
</dbReference>
<feature type="non-terminal residue" evidence="1">
    <location>
        <position position="1"/>
    </location>
</feature>
<feature type="non-terminal residue" evidence="1">
    <location>
        <position position="155"/>
    </location>
</feature>
<name>A0A0D7AUM4_9AGAR</name>
<protein>
    <submittedName>
        <fullName evidence="1">Uncharacterized protein</fullName>
    </submittedName>
</protein>
<accession>A0A0D7AUM4</accession>
<dbReference type="AlphaFoldDB" id="A0A0D7AUM4"/>
<sequence length="155" mass="18313">LKPDPPEKYSGHANVREFVTFMEDASDYVREGGVERKYRVRKVSRYLTGGAKEWYISRVQDRVKEWSLRQFFTALYNHCFPVTFRSEQREKLSRAYQGNQSVRQHAMRLEELFNSIGISEPKDRALKLWESLNTDIQQGLWNKDLAPETASYDEI</sequence>
<gene>
    <name evidence="1" type="ORF">CYLTODRAFT_325344</name>
</gene>
<dbReference type="STRING" id="1314674.A0A0D7AUM4"/>
<keyword evidence="2" id="KW-1185">Reference proteome</keyword>
<dbReference type="EMBL" id="KN880916">
    <property type="protein sequence ID" value="KIY61559.1"/>
    <property type="molecule type" value="Genomic_DNA"/>
</dbReference>
<organism evidence="1 2">
    <name type="scientific">Cylindrobasidium torrendii FP15055 ss-10</name>
    <dbReference type="NCBI Taxonomy" id="1314674"/>
    <lineage>
        <taxon>Eukaryota</taxon>
        <taxon>Fungi</taxon>
        <taxon>Dikarya</taxon>
        <taxon>Basidiomycota</taxon>
        <taxon>Agaricomycotina</taxon>
        <taxon>Agaricomycetes</taxon>
        <taxon>Agaricomycetidae</taxon>
        <taxon>Agaricales</taxon>
        <taxon>Marasmiineae</taxon>
        <taxon>Physalacriaceae</taxon>
        <taxon>Cylindrobasidium</taxon>
    </lineage>
</organism>
<evidence type="ECO:0000313" key="2">
    <source>
        <dbReference type="Proteomes" id="UP000054007"/>
    </source>
</evidence>
<proteinExistence type="predicted"/>